<accession>S4PDS8</accession>
<proteinExistence type="predicted"/>
<dbReference type="AlphaFoldDB" id="S4PDS8"/>
<name>S4PDS8_9NEOP</name>
<organism evidence="1">
    <name type="scientific">Pararge aegeria</name>
    <name type="common">speckled wood butterfly</name>
    <dbReference type="NCBI Taxonomy" id="116150"/>
    <lineage>
        <taxon>Eukaryota</taxon>
        <taxon>Metazoa</taxon>
        <taxon>Ecdysozoa</taxon>
        <taxon>Arthropoda</taxon>
        <taxon>Hexapoda</taxon>
        <taxon>Insecta</taxon>
        <taxon>Pterygota</taxon>
        <taxon>Neoptera</taxon>
        <taxon>Endopterygota</taxon>
        <taxon>Lepidoptera</taxon>
        <taxon>Glossata</taxon>
        <taxon>Ditrysia</taxon>
        <taxon>Papilionoidea</taxon>
        <taxon>Nymphalidae</taxon>
        <taxon>Satyrinae</taxon>
        <taxon>Satyrini</taxon>
        <taxon>Parargina</taxon>
        <taxon>Pararge</taxon>
    </lineage>
</organism>
<sequence>MTPRSILLLSDCDQCFYHVLHISSTFPAQWCYIWEVPGPIAGQAVWEYIISEFSLVWSGESFAVASYHNKMCAKRQHSEFRAEIDYGHLTGLREPSRSMRNYLETLASF</sequence>
<protein>
    <submittedName>
        <fullName evidence="1">Uncharacterized protein</fullName>
    </submittedName>
</protein>
<reference evidence="1" key="1">
    <citation type="journal article" date="2013" name="BMC Genomics">
        <title>Unscrambling butterfly oogenesis.</title>
        <authorList>
            <person name="Carter J.M."/>
            <person name="Baker S.C."/>
            <person name="Pink R."/>
            <person name="Carter D.R."/>
            <person name="Collins A."/>
            <person name="Tomlin J."/>
            <person name="Gibbs M."/>
            <person name="Breuker C.J."/>
        </authorList>
    </citation>
    <scope>NUCLEOTIDE SEQUENCE</scope>
    <source>
        <tissue evidence="1">Ovary</tissue>
    </source>
</reference>
<reference evidence="1" key="2">
    <citation type="submission" date="2013-05" db="EMBL/GenBank/DDBJ databases">
        <authorList>
            <person name="Carter J.-M."/>
            <person name="Baker S.C."/>
            <person name="Pink R."/>
            <person name="Carter D.R.F."/>
            <person name="Collins A."/>
            <person name="Tomlin J."/>
            <person name="Gibbs M."/>
            <person name="Breuker C.J."/>
        </authorList>
    </citation>
    <scope>NUCLEOTIDE SEQUENCE</scope>
    <source>
        <tissue evidence="1">Ovary</tissue>
    </source>
</reference>
<dbReference type="EMBL" id="GAIX01007370">
    <property type="protein sequence ID" value="JAA85190.1"/>
    <property type="molecule type" value="Transcribed_RNA"/>
</dbReference>
<evidence type="ECO:0000313" key="1">
    <source>
        <dbReference type="EMBL" id="JAA85190.1"/>
    </source>
</evidence>